<protein>
    <submittedName>
        <fullName evidence="2">Uncharacterized protein</fullName>
    </submittedName>
</protein>
<comment type="caution">
    <text evidence="2">The sequence shown here is derived from an EMBL/GenBank/DDBJ whole genome shotgun (WGS) entry which is preliminary data.</text>
</comment>
<proteinExistence type="predicted"/>
<evidence type="ECO:0000313" key="3">
    <source>
        <dbReference type="Proteomes" id="UP000828251"/>
    </source>
</evidence>
<keyword evidence="3" id="KW-1185">Reference proteome</keyword>
<gene>
    <name evidence="2" type="ORF">J1N35_046086</name>
</gene>
<organism evidence="2 3">
    <name type="scientific">Gossypium stocksii</name>
    <dbReference type="NCBI Taxonomy" id="47602"/>
    <lineage>
        <taxon>Eukaryota</taxon>
        <taxon>Viridiplantae</taxon>
        <taxon>Streptophyta</taxon>
        <taxon>Embryophyta</taxon>
        <taxon>Tracheophyta</taxon>
        <taxon>Spermatophyta</taxon>
        <taxon>Magnoliopsida</taxon>
        <taxon>eudicotyledons</taxon>
        <taxon>Gunneridae</taxon>
        <taxon>Pentapetalae</taxon>
        <taxon>rosids</taxon>
        <taxon>malvids</taxon>
        <taxon>Malvales</taxon>
        <taxon>Malvaceae</taxon>
        <taxon>Malvoideae</taxon>
        <taxon>Gossypium</taxon>
    </lineage>
</organism>
<feature type="region of interest" description="Disordered" evidence="1">
    <location>
        <begin position="1"/>
        <end position="22"/>
    </location>
</feature>
<accession>A0A9D3U5J0</accession>
<dbReference type="EMBL" id="JAIQCV010000036">
    <property type="protein sequence ID" value="KAH1030271.1"/>
    <property type="molecule type" value="Genomic_DNA"/>
</dbReference>
<reference evidence="2 3" key="1">
    <citation type="journal article" date="2021" name="Plant Biotechnol. J.">
        <title>Multi-omics assisted identification of the key and species-specific regulatory components of drought-tolerant mechanisms in Gossypium stocksii.</title>
        <authorList>
            <person name="Yu D."/>
            <person name="Ke L."/>
            <person name="Zhang D."/>
            <person name="Wu Y."/>
            <person name="Sun Y."/>
            <person name="Mei J."/>
            <person name="Sun J."/>
            <person name="Sun Y."/>
        </authorList>
    </citation>
    <scope>NUCLEOTIDE SEQUENCE [LARGE SCALE GENOMIC DNA]</scope>
    <source>
        <strain evidence="3">cv. E1</strain>
        <tissue evidence="2">Leaf</tissue>
    </source>
</reference>
<dbReference type="Proteomes" id="UP000828251">
    <property type="component" value="Unassembled WGS sequence"/>
</dbReference>
<evidence type="ECO:0000256" key="1">
    <source>
        <dbReference type="SAM" id="MobiDB-lite"/>
    </source>
</evidence>
<evidence type="ECO:0000313" key="2">
    <source>
        <dbReference type="EMBL" id="KAH1030271.1"/>
    </source>
</evidence>
<sequence>MVMAENEAGYDPKEVKSPWKTPMIDAQKVADAPVMGTKSWPDLGGTQQPHDNALLVADGSAPAPSVEQILYRTSNAFISQNEELKHNLR</sequence>
<dbReference type="AlphaFoldDB" id="A0A9D3U5J0"/>
<name>A0A9D3U5J0_9ROSI</name>
<dbReference type="OrthoDB" id="10458455at2759"/>